<evidence type="ECO:0000259" key="2">
    <source>
        <dbReference type="SMART" id="SM00922"/>
    </source>
</evidence>
<dbReference type="SUPFAM" id="SSF51604">
    <property type="entry name" value="Enolase C-terminal domain-like"/>
    <property type="match status" value="1"/>
</dbReference>
<comment type="caution">
    <text evidence="3">The sequence shown here is derived from an EMBL/GenBank/DDBJ whole genome shotgun (WGS) entry which is preliminary data.</text>
</comment>
<dbReference type="GO" id="GO:0046872">
    <property type="term" value="F:metal ion binding"/>
    <property type="evidence" value="ECO:0007669"/>
    <property type="project" value="UniProtKB-KW"/>
</dbReference>
<dbReference type="EMBL" id="PKKJ01000006">
    <property type="protein sequence ID" value="PKY66108.1"/>
    <property type="molecule type" value="Genomic_DNA"/>
</dbReference>
<dbReference type="PANTHER" id="PTHR48073">
    <property type="entry name" value="O-SUCCINYLBENZOATE SYNTHASE-RELATED"/>
    <property type="match status" value="1"/>
</dbReference>
<feature type="domain" description="Mandelate racemase/muconate lactonizing enzyme C-terminal" evidence="2">
    <location>
        <begin position="106"/>
        <end position="211"/>
    </location>
</feature>
<dbReference type="Pfam" id="PF18374">
    <property type="entry name" value="Enolase_like_N"/>
    <property type="match status" value="1"/>
</dbReference>
<dbReference type="SFLD" id="SFLDS00001">
    <property type="entry name" value="Enolase"/>
    <property type="match status" value="1"/>
</dbReference>
<dbReference type="InterPro" id="IPR036849">
    <property type="entry name" value="Enolase-like_C_sf"/>
</dbReference>
<evidence type="ECO:0000256" key="1">
    <source>
        <dbReference type="ARBA" id="ARBA00022723"/>
    </source>
</evidence>
<dbReference type="CDD" id="cd03320">
    <property type="entry name" value="OSBS"/>
    <property type="match status" value="1"/>
</dbReference>
<dbReference type="PANTHER" id="PTHR48073:SF2">
    <property type="entry name" value="O-SUCCINYLBENZOATE SYNTHASE"/>
    <property type="match status" value="1"/>
</dbReference>
<name>A0A2I1I4P2_9ACTO</name>
<dbReference type="OrthoDB" id="3725747at2"/>
<protein>
    <submittedName>
        <fullName evidence="3">O-succinylbenzoate synthase</fullName>
    </submittedName>
</protein>
<reference evidence="3 4" key="1">
    <citation type="submission" date="2017-12" db="EMBL/GenBank/DDBJ databases">
        <title>Phylogenetic diversity of female urinary microbiome.</title>
        <authorList>
            <person name="Thomas-White K."/>
            <person name="Wolfe A.J."/>
        </authorList>
    </citation>
    <scope>NUCLEOTIDE SEQUENCE [LARGE SCALE GENOMIC DNA]</scope>
    <source>
        <strain evidence="3 4">UMB0250</strain>
    </source>
</reference>
<dbReference type="Pfam" id="PF13378">
    <property type="entry name" value="MR_MLE_C"/>
    <property type="match status" value="1"/>
</dbReference>
<dbReference type="SMART" id="SM00922">
    <property type="entry name" value="MR_MLE"/>
    <property type="match status" value="1"/>
</dbReference>
<evidence type="ECO:0000313" key="3">
    <source>
        <dbReference type="EMBL" id="PKY66108.1"/>
    </source>
</evidence>
<dbReference type="Gene3D" id="3.20.20.120">
    <property type="entry name" value="Enolase-like C-terminal domain"/>
    <property type="match status" value="1"/>
</dbReference>
<dbReference type="NCBIfam" id="NF002782">
    <property type="entry name" value="PRK02901.1"/>
    <property type="match status" value="1"/>
</dbReference>
<dbReference type="InterPro" id="IPR029065">
    <property type="entry name" value="Enolase_C-like"/>
</dbReference>
<dbReference type="Proteomes" id="UP000234545">
    <property type="component" value="Unassembled WGS sequence"/>
</dbReference>
<dbReference type="SFLD" id="SFLDG00180">
    <property type="entry name" value="muconate_cycloisomerase"/>
    <property type="match status" value="1"/>
</dbReference>
<dbReference type="AlphaFoldDB" id="A0A2I1I4P2"/>
<gene>
    <name evidence="3" type="ORF">CYJ25_05905</name>
</gene>
<dbReference type="SFLD" id="SFLDF00009">
    <property type="entry name" value="o-succinylbenzoate_synthase"/>
    <property type="match status" value="1"/>
</dbReference>
<organism evidence="3 4">
    <name type="scientific">Schaalia turicensis</name>
    <dbReference type="NCBI Taxonomy" id="131111"/>
    <lineage>
        <taxon>Bacteria</taxon>
        <taxon>Bacillati</taxon>
        <taxon>Actinomycetota</taxon>
        <taxon>Actinomycetes</taxon>
        <taxon>Actinomycetales</taxon>
        <taxon>Actinomycetaceae</taxon>
        <taxon>Schaalia</taxon>
    </lineage>
</organism>
<dbReference type="InterPro" id="IPR013342">
    <property type="entry name" value="Mandelate_racemase_C"/>
</dbReference>
<accession>A0A2I1I4P2</accession>
<proteinExistence type="predicted"/>
<keyword evidence="1" id="KW-0479">Metal-binding</keyword>
<dbReference type="RefSeq" id="WP_101628262.1">
    <property type="nucleotide sequence ID" value="NZ_PKKJ01000006.1"/>
</dbReference>
<evidence type="ECO:0000313" key="4">
    <source>
        <dbReference type="Proteomes" id="UP000234545"/>
    </source>
</evidence>
<sequence length="358" mass="38220">MSESHGELTRINMASLPSHVRRVLDGVDDLLLHHLPMNVRFRRVTSREGLLLHGPSGWAEAAPFWDYDPVESSIWLAGAHSVATGPRRTPLRDRVPVNVTIPVVCPSDAYQRVISSGGCATAKVKVADPNTELGEDIARVEAVAQALVDTVGAEHGRIRVDVNAAWDVDYARKAVPQLDRAAMQVGGLEYAEQPCASVEDLATLRRSIDVPIAADESIRRAEDPQAVARAQAADVAIIKIAPLGGIERALQIGEQTGLDLVVSSALESSVGLGVGVRAASLLPGTVRACGLATSHFLACDVVPQSLLPVDGFLPVCDVEPDQSLVDAHPVDAEIRDRWLHRLDLMCAHLESVAGGHHA</sequence>